<keyword evidence="6 11" id="KW-0808">Transferase</keyword>
<keyword evidence="7" id="KW-0548">Nucleotidyltransferase</keyword>
<dbReference type="Pfam" id="PF01129">
    <property type="entry name" value="ART"/>
    <property type="match status" value="1"/>
</dbReference>
<accession>A0A665SWC6</accession>
<dbReference type="OMA" id="SPAEEFT"/>
<dbReference type="Ensembl" id="ENSENLT00000001032.1">
    <property type="protein sequence ID" value="ENSENLP00000000899.1"/>
    <property type="gene ID" value="ENSENLG00000000609.1"/>
</dbReference>
<dbReference type="SUPFAM" id="SSF56399">
    <property type="entry name" value="ADP-ribosylation"/>
    <property type="match status" value="1"/>
</dbReference>
<dbReference type="PANTHER" id="PTHR10339">
    <property type="entry name" value="ADP-RIBOSYLTRANSFERASE"/>
    <property type="match status" value="1"/>
</dbReference>
<evidence type="ECO:0000256" key="6">
    <source>
        <dbReference type="ARBA" id="ARBA00022679"/>
    </source>
</evidence>
<evidence type="ECO:0000256" key="3">
    <source>
        <dbReference type="ARBA" id="ARBA00022525"/>
    </source>
</evidence>
<organism evidence="12 13">
    <name type="scientific">Echeneis naucrates</name>
    <name type="common">Live sharksucker</name>
    <dbReference type="NCBI Taxonomy" id="173247"/>
    <lineage>
        <taxon>Eukaryota</taxon>
        <taxon>Metazoa</taxon>
        <taxon>Chordata</taxon>
        <taxon>Craniata</taxon>
        <taxon>Vertebrata</taxon>
        <taxon>Euteleostomi</taxon>
        <taxon>Actinopterygii</taxon>
        <taxon>Neopterygii</taxon>
        <taxon>Teleostei</taxon>
        <taxon>Neoteleostei</taxon>
        <taxon>Acanthomorphata</taxon>
        <taxon>Carangaria</taxon>
        <taxon>Carangiformes</taxon>
        <taxon>Echeneidae</taxon>
        <taxon>Echeneis</taxon>
    </lineage>
</organism>
<evidence type="ECO:0000256" key="4">
    <source>
        <dbReference type="ARBA" id="ARBA00022656"/>
    </source>
</evidence>
<reference evidence="12" key="3">
    <citation type="submission" date="2025-09" db="UniProtKB">
        <authorList>
            <consortium name="Ensembl"/>
        </authorList>
    </citation>
    <scope>IDENTIFICATION</scope>
</reference>
<protein>
    <recommendedName>
        <fullName evidence="11">NAD(P)(+)--arginine ADP-ribosyltransferase</fullName>
        <ecNumber evidence="11">2.4.2.31</ecNumber>
    </recommendedName>
    <alternativeName>
        <fullName evidence="11">Mono(ADP-ribosyl)transferase</fullName>
    </alternativeName>
</protein>
<keyword evidence="9" id="KW-0843">Virulence</keyword>
<dbReference type="GO" id="GO:0003950">
    <property type="term" value="F:NAD+ poly-ADP-ribosyltransferase activity"/>
    <property type="evidence" value="ECO:0007669"/>
    <property type="project" value="TreeGrafter"/>
</dbReference>
<evidence type="ECO:0000256" key="8">
    <source>
        <dbReference type="ARBA" id="ARBA00022857"/>
    </source>
</evidence>
<dbReference type="PANTHER" id="PTHR10339:SF25">
    <property type="entry name" value="SECRETED EXOENZYME S"/>
    <property type="match status" value="1"/>
</dbReference>
<dbReference type="GO" id="GO:0016779">
    <property type="term" value="F:nucleotidyltransferase activity"/>
    <property type="evidence" value="ECO:0007669"/>
    <property type="project" value="UniProtKB-KW"/>
</dbReference>
<keyword evidence="8 11" id="KW-0521">NADP</keyword>
<evidence type="ECO:0000256" key="10">
    <source>
        <dbReference type="ARBA" id="ARBA00047597"/>
    </source>
</evidence>
<keyword evidence="11" id="KW-0520">NAD</keyword>
<dbReference type="InterPro" id="IPR000768">
    <property type="entry name" value="ART"/>
</dbReference>
<dbReference type="EC" id="2.4.2.31" evidence="11"/>
<keyword evidence="13" id="KW-1185">Reference proteome</keyword>
<comment type="catalytic activity">
    <reaction evidence="10 11">
        <text>L-arginyl-[protein] + NAD(+) = N(omega)-(ADP-D-ribosyl)-L-arginyl-[protein] + nicotinamide + H(+)</text>
        <dbReference type="Rhea" id="RHEA:19149"/>
        <dbReference type="Rhea" id="RHEA-COMP:10532"/>
        <dbReference type="Rhea" id="RHEA-COMP:15087"/>
        <dbReference type="ChEBI" id="CHEBI:15378"/>
        <dbReference type="ChEBI" id="CHEBI:17154"/>
        <dbReference type="ChEBI" id="CHEBI:29965"/>
        <dbReference type="ChEBI" id="CHEBI:57540"/>
        <dbReference type="ChEBI" id="CHEBI:142554"/>
        <dbReference type="EC" id="2.4.2.31"/>
    </reaction>
</comment>
<comment type="similarity">
    <text evidence="2 11">Belongs to the Arg-specific ADP-ribosyltransferase family.</text>
</comment>
<dbReference type="FunCoup" id="A0A665SWC6">
    <property type="interactions" value="66"/>
</dbReference>
<dbReference type="PRINTS" id="PR00970">
    <property type="entry name" value="RIBTRNSFRASE"/>
</dbReference>
<dbReference type="GO" id="GO:0106274">
    <property type="term" value="F:NAD+-protein-arginine ADP-ribosyltransferase activity"/>
    <property type="evidence" value="ECO:0007669"/>
    <property type="project" value="UniProtKB-EC"/>
</dbReference>
<dbReference type="AlphaFoldDB" id="A0A665SWC6"/>
<dbReference type="Gene3D" id="3.90.176.10">
    <property type="entry name" value="Toxin ADP-ribosyltransferase, Chain A, domain 1"/>
    <property type="match status" value="1"/>
</dbReference>
<name>A0A665SWC6_ECHNA</name>
<evidence type="ECO:0000256" key="1">
    <source>
        <dbReference type="ARBA" id="ARBA00004613"/>
    </source>
</evidence>
<keyword evidence="4" id="KW-0800">Toxin</keyword>
<dbReference type="InterPro" id="IPR050999">
    <property type="entry name" value="ADP-ribosyltransferase_ARG"/>
</dbReference>
<evidence type="ECO:0000256" key="11">
    <source>
        <dbReference type="RuleBase" id="RU361228"/>
    </source>
</evidence>
<reference evidence="12" key="1">
    <citation type="submission" date="2021-04" db="EMBL/GenBank/DDBJ databases">
        <authorList>
            <consortium name="Wellcome Sanger Institute Data Sharing"/>
        </authorList>
    </citation>
    <scope>NUCLEOTIDE SEQUENCE [LARGE SCALE GENOMIC DNA]</scope>
</reference>
<evidence type="ECO:0000313" key="13">
    <source>
        <dbReference type="Proteomes" id="UP000472264"/>
    </source>
</evidence>
<dbReference type="Proteomes" id="UP000472264">
    <property type="component" value="Chromosome 1"/>
</dbReference>
<evidence type="ECO:0000313" key="12">
    <source>
        <dbReference type="Ensembl" id="ENSENLP00000000899.1"/>
    </source>
</evidence>
<sequence>MLNLENIFLLLKSHFHFHSPLKLDAKKSHPILDMAPDAVDDLYNNCQEEAMKLVTSGLLEKEQNSKGIFETAWSRNAKCLQQTSADIKTHAVSAYINGDRLFKKAFNKEVATMGVNGVTYKNFQFKSLHFLLMNSMVQQPHKCKFLYLMDPPFTAKVGSKVRLGRFMEAVGDIKTFGDLDSSVIVNITSCFYINLKENSCTNNAEADFLLSPAEVFTVESVNQIINGVEYTEIVLKHSLLKITKTGQKSERELFSFSVSFVCVCVCCRLCKKVCTHL</sequence>
<reference evidence="12" key="2">
    <citation type="submission" date="2025-08" db="UniProtKB">
        <authorList>
            <consortium name="Ensembl"/>
        </authorList>
    </citation>
    <scope>IDENTIFICATION</scope>
</reference>
<evidence type="ECO:0000256" key="7">
    <source>
        <dbReference type="ARBA" id="ARBA00022695"/>
    </source>
</evidence>
<keyword evidence="5 11" id="KW-0328">Glycosyltransferase</keyword>
<comment type="subcellular location">
    <subcellularLocation>
        <location evidence="1">Secreted</location>
    </subcellularLocation>
</comment>
<proteinExistence type="inferred from homology"/>
<evidence type="ECO:0000256" key="9">
    <source>
        <dbReference type="ARBA" id="ARBA00023026"/>
    </source>
</evidence>
<evidence type="ECO:0000256" key="2">
    <source>
        <dbReference type="ARBA" id="ARBA00009558"/>
    </source>
</evidence>
<dbReference type="GO" id="GO:0005576">
    <property type="term" value="C:extracellular region"/>
    <property type="evidence" value="ECO:0007669"/>
    <property type="project" value="UniProtKB-SubCell"/>
</dbReference>
<dbReference type="InParanoid" id="A0A665SWC6"/>
<dbReference type="GO" id="GO:0090729">
    <property type="term" value="F:toxin activity"/>
    <property type="evidence" value="ECO:0007669"/>
    <property type="project" value="UniProtKB-KW"/>
</dbReference>
<evidence type="ECO:0000256" key="5">
    <source>
        <dbReference type="ARBA" id="ARBA00022676"/>
    </source>
</evidence>
<keyword evidence="3" id="KW-0964">Secreted</keyword>